<keyword evidence="8" id="KW-0396">Initiation factor</keyword>
<keyword evidence="4" id="KW-0539">Nucleus</keyword>
<dbReference type="Proteomes" id="UP000242525">
    <property type="component" value="Unassembled WGS sequence"/>
</dbReference>
<dbReference type="EMBL" id="CCBN010000002">
    <property type="protein sequence ID" value="CDO52030.1"/>
    <property type="molecule type" value="Genomic_DNA"/>
</dbReference>
<dbReference type="GO" id="GO:0001002">
    <property type="term" value="F:RNA polymerase III type 1 promoter sequence-specific DNA binding"/>
    <property type="evidence" value="ECO:0007669"/>
    <property type="project" value="TreeGrafter"/>
</dbReference>
<feature type="domain" description="Transcription factor IIIC subunit Tfc1/Sfc1 triple barrel" evidence="7">
    <location>
        <begin position="22"/>
        <end position="132"/>
    </location>
</feature>
<dbReference type="InterPro" id="IPR041499">
    <property type="entry name" value="Tfc1/Sfc1_N"/>
</dbReference>
<evidence type="ECO:0000256" key="3">
    <source>
        <dbReference type="ARBA" id="ARBA00023163"/>
    </source>
</evidence>
<feature type="region of interest" description="Disordered" evidence="5">
    <location>
        <begin position="425"/>
        <end position="455"/>
    </location>
</feature>
<evidence type="ECO:0000313" key="9">
    <source>
        <dbReference type="Proteomes" id="UP000242525"/>
    </source>
</evidence>
<evidence type="ECO:0000259" key="7">
    <source>
        <dbReference type="Pfam" id="PF17682"/>
    </source>
</evidence>
<dbReference type="GO" id="GO:0000127">
    <property type="term" value="C:transcription factor TFIIIC complex"/>
    <property type="evidence" value="ECO:0007669"/>
    <property type="project" value="InterPro"/>
</dbReference>
<dbReference type="Gene3D" id="3.30.200.160">
    <property type="entry name" value="TFIIIC, subcomplex tauA, subunit Sfc1, barrel domain"/>
    <property type="match status" value="1"/>
</dbReference>
<keyword evidence="9" id="KW-1185">Reference proteome</keyword>
<gene>
    <name evidence="8" type="ORF">BN980_GECA02s04817g</name>
</gene>
<organism evidence="8 9">
    <name type="scientific">Geotrichum candidum</name>
    <name type="common">Oospora lactis</name>
    <name type="synonym">Dipodascus geotrichum</name>
    <dbReference type="NCBI Taxonomy" id="1173061"/>
    <lineage>
        <taxon>Eukaryota</taxon>
        <taxon>Fungi</taxon>
        <taxon>Dikarya</taxon>
        <taxon>Ascomycota</taxon>
        <taxon>Saccharomycotina</taxon>
        <taxon>Dipodascomycetes</taxon>
        <taxon>Dipodascales</taxon>
        <taxon>Dipodascaceae</taxon>
        <taxon>Geotrichum</taxon>
    </lineage>
</organism>
<feature type="region of interest" description="Disordered" evidence="5">
    <location>
        <begin position="223"/>
        <end position="243"/>
    </location>
</feature>
<dbReference type="GO" id="GO:0006384">
    <property type="term" value="P:transcription initiation at RNA polymerase III promoter"/>
    <property type="evidence" value="ECO:0007669"/>
    <property type="project" value="InterPro"/>
</dbReference>
<dbReference type="Pfam" id="PF09734">
    <property type="entry name" value="Tau95"/>
    <property type="match status" value="1"/>
</dbReference>
<keyword evidence="3" id="KW-0804">Transcription</keyword>
<comment type="subcellular location">
    <subcellularLocation>
        <location evidence="1">Nucleus</location>
    </subcellularLocation>
</comment>
<keyword evidence="2" id="KW-0238">DNA-binding</keyword>
<dbReference type="OrthoDB" id="5598268at2759"/>
<feature type="domain" description="Transcription factor IIIC subunit 5 HTH" evidence="6">
    <location>
        <begin position="174"/>
        <end position="321"/>
    </location>
</feature>
<feature type="compositionally biased region" description="Acidic residues" evidence="5">
    <location>
        <begin position="434"/>
        <end position="451"/>
    </location>
</feature>
<dbReference type="PANTHER" id="PTHR13230:SF5">
    <property type="entry name" value="GENERAL TRANSCRIPTION FACTOR 3C POLYPEPTIDE 5"/>
    <property type="match status" value="1"/>
</dbReference>
<evidence type="ECO:0000256" key="1">
    <source>
        <dbReference type="ARBA" id="ARBA00004123"/>
    </source>
</evidence>
<evidence type="ECO:0000256" key="2">
    <source>
        <dbReference type="ARBA" id="ARBA00023125"/>
    </source>
</evidence>
<dbReference type="InterPro" id="IPR040454">
    <property type="entry name" value="TF_IIIC_Tfc1/Sfc1"/>
</dbReference>
<evidence type="ECO:0000313" key="8">
    <source>
        <dbReference type="EMBL" id="CDO52030.1"/>
    </source>
</evidence>
<evidence type="ECO:0000256" key="5">
    <source>
        <dbReference type="SAM" id="MobiDB-lite"/>
    </source>
</evidence>
<dbReference type="GO" id="GO:0003743">
    <property type="term" value="F:translation initiation factor activity"/>
    <property type="evidence" value="ECO:0007669"/>
    <property type="project" value="UniProtKB-KW"/>
</dbReference>
<reference evidence="8" key="1">
    <citation type="submission" date="2014-03" db="EMBL/GenBank/DDBJ databases">
        <authorList>
            <person name="Casaregola S."/>
        </authorList>
    </citation>
    <scope>NUCLEOTIDE SEQUENCE [LARGE SCALE GENOMIC DNA]</scope>
    <source>
        <strain evidence="8">CLIB 918</strain>
    </source>
</reference>
<dbReference type="Pfam" id="PF17682">
    <property type="entry name" value="Tau95_N"/>
    <property type="match status" value="1"/>
</dbReference>
<dbReference type="AlphaFoldDB" id="A0A0J9X5I7"/>
<accession>A0A0J9X5I7</accession>
<dbReference type="STRING" id="1173061.A0A0J9X5I7"/>
<evidence type="ECO:0000259" key="6">
    <source>
        <dbReference type="Pfam" id="PF09734"/>
    </source>
</evidence>
<name>A0A0J9X5I7_GEOCN</name>
<sequence length="508" mass="57196">MNGKASPKLAELQSLEVPHITAIEFPGNVINDNKAVELLGGQATLGRICTSRGEDQLELRYRPGDPFEHPLRSSASKTQNILLEVKLPKKFLDQANGDIQKAIQLSKGKYTAKPKYIIETNYRFREMSDFQFLTRGSSFAQKMKDSIFSGNIQNIKTLTLDMNEPFSSKEDLDMLPPPKFAPVTLPFNYGYRQNVGVTVVEDGKGGSKLVNTKTGPKLYSITISADDPSPTGPLKELEGPPDKPTQECLDVLTKLFDERPIWSRRALEYHVPAHLQKSIKSTLPRISYSFRGGPWRSTAVKFGVDPRSSPEYRFYQTRYFRNISSEKNYDSKRTRRNGPLPYEFDGKSPAFGSLFQLCDATDPQLKQLIKDCPLRESADPVDGWFESAQYERIVSLFKAKMIACKTGQSLSPEKIEEILTKERSEEDKVANQIENDEQQFDSDLGNEDEDETRAGEEFVDKLNESEKSLSDSFGIPKTHSEVTSIDDASKIQDLFGYVLQNASKRPGP</sequence>
<dbReference type="InterPro" id="IPR019136">
    <property type="entry name" value="TF_IIIC_su-5_HTH"/>
</dbReference>
<proteinExistence type="predicted"/>
<dbReference type="InterPro" id="IPR042536">
    <property type="entry name" value="TFIIIC_tauA_Sfc1"/>
</dbReference>
<dbReference type="GO" id="GO:0001003">
    <property type="term" value="F:RNA polymerase III type 2 promoter sequence-specific DNA binding"/>
    <property type="evidence" value="ECO:0007669"/>
    <property type="project" value="TreeGrafter"/>
</dbReference>
<keyword evidence="8" id="KW-0648">Protein biosynthesis</keyword>
<protein>
    <submittedName>
        <fullName evidence="8">Similar to Saccharomyces cerevisiae YBR123C TFC1 One of six subunits of the RNA polymerase III transcription initiation factor complex (TFIIIC)</fullName>
    </submittedName>
</protein>
<evidence type="ECO:0000256" key="4">
    <source>
        <dbReference type="ARBA" id="ARBA00023242"/>
    </source>
</evidence>
<dbReference type="PANTHER" id="PTHR13230">
    <property type="entry name" value="GENERAL TRANSCRIPTION FACTOR IIIC, POLYPEPTIDE 5"/>
    <property type="match status" value="1"/>
</dbReference>
<dbReference type="GO" id="GO:0005634">
    <property type="term" value="C:nucleus"/>
    <property type="evidence" value="ECO:0007669"/>
    <property type="project" value="UniProtKB-SubCell"/>
</dbReference>
<comment type="caution">
    <text evidence="8">The sequence shown here is derived from an EMBL/GenBank/DDBJ whole genome shotgun (WGS) entry which is preliminary data.</text>
</comment>